<evidence type="ECO:0000313" key="2">
    <source>
        <dbReference type="Proteomes" id="UP000293360"/>
    </source>
</evidence>
<accession>A0A4Q4SX01</accession>
<reference evidence="1 2" key="1">
    <citation type="submission" date="2018-06" db="EMBL/GenBank/DDBJ databases">
        <title>Complete Genomes of Monosporascus.</title>
        <authorList>
            <person name="Robinson A.J."/>
            <person name="Natvig D.O."/>
        </authorList>
    </citation>
    <scope>NUCLEOTIDE SEQUENCE [LARGE SCALE GENOMIC DNA]</scope>
    <source>
        <strain evidence="1 2">CBS 110550</strain>
    </source>
</reference>
<dbReference type="EMBL" id="QJNU01001029">
    <property type="protein sequence ID" value="RYO80806.1"/>
    <property type="molecule type" value="Genomic_DNA"/>
</dbReference>
<gene>
    <name evidence="1" type="ORF">DL764_009846</name>
</gene>
<protein>
    <submittedName>
        <fullName evidence="1">Uncharacterized protein</fullName>
    </submittedName>
</protein>
<dbReference type="Proteomes" id="UP000293360">
    <property type="component" value="Unassembled WGS sequence"/>
</dbReference>
<evidence type="ECO:0000313" key="1">
    <source>
        <dbReference type="EMBL" id="RYO80806.1"/>
    </source>
</evidence>
<proteinExistence type="predicted"/>
<sequence length="272" mass="30705">MKRQETRMVWKKAKNSRSPVGIFAPTIKKTNYEAEPEHGRTAHRCASWTQAATPSRLATADRPSQLLKSKFSFARQIAPLSPILEQMAQDRKDDEGGWLAEAEKGMRRDLATSKRELELIKGIAEDIERRLLAPGGQPMSHNAANTNINNGLRDQKVLLAACQEYSRSRIHLLKQRLRQVAFWSSGKEVVGHAHHQKTPKQAPVGWATADGEWRDWLYEQAVARTGKHAREPHAEGQHGADSSLSDASWKLWRPLSHILAGYTWQVEERSSP</sequence>
<keyword evidence="2" id="KW-1185">Reference proteome</keyword>
<organism evidence="1 2">
    <name type="scientific">Monosporascus ibericus</name>
    <dbReference type="NCBI Taxonomy" id="155417"/>
    <lineage>
        <taxon>Eukaryota</taxon>
        <taxon>Fungi</taxon>
        <taxon>Dikarya</taxon>
        <taxon>Ascomycota</taxon>
        <taxon>Pezizomycotina</taxon>
        <taxon>Sordariomycetes</taxon>
        <taxon>Xylariomycetidae</taxon>
        <taxon>Xylariales</taxon>
        <taxon>Xylariales incertae sedis</taxon>
        <taxon>Monosporascus</taxon>
    </lineage>
</organism>
<dbReference type="AlphaFoldDB" id="A0A4Q4SX01"/>
<comment type="caution">
    <text evidence="1">The sequence shown here is derived from an EMBL/GenBank/DDBJ whole genome shotgun (WGS) entry which is preliminary data.</text>
</comment>
<dbReference type="OrthoDB" id="4651919at2759"/>
<name>A0A4Q4SX01_9PEZI</name>